<name>A0A7J8ZKY3_9ROSI</name>
<gene>
    <name evidence="1" type="ORF">Golax_011078</name>
</gene>
<dbReference type="AlphaFoldDB" id="A0A7J8ZKY3"/>
<organism evidence="1 2">
    <name type="scientific">Gossypium laxum</name>
    <dbReference type="NCBI Taxonomy" id="34288"/>
    <lineage>
        <taxon>Eukaryota</taxon>
        <taxon>Viridiplantae</taxon>
        <taxon>Streptophyta</taxon>
        <taxon>Embryophyta</taxon>
        <taxon>Tracheophyta</taxon>
        <taxon>Spermatophyta</taxon>
        <taxon>Magnoliopsida</taxon>
        <taxon>eudicotyledons</taxon>
        <taxon>Gunneridae</taxon>
        <taxon>Pentapetalae</taxon>
        <taxon>rosids</taxon>
        <taxon>malvids</taxon>
        <taxon>Malvales</taxon>
        <taxon>Malvaceae</taxon>
        <taxon>Malvoideae</taxon>
        <taxon>Gossypium</taxon>
    </lineage>
</organism>
<evidence type="ECO:0000313" key="1">
    <source>
        <dbReference type="EMBL" id="MBA0711949.1"/>
    </source>
</evidence>
<dbReference type="Proteomes" id="UP000593574">
    <property type="component" value="Unassembled WGS sequence"/>
</dbReference>
<sequence length="48" mass="5647">MSSKLRDLRLPKRRNPPIRHWKALNKNGKHSDWLAIKLRSLLSQSNKG</sequence>
<dbReference type="EMBL" id="JABEZV010000005">
    <property type="protein sequence ID" value="MBA0711949.1"/>
    <property type="molecule type" value="Genomic_DNA"/>
</dbReference>
<accession>A0A7J8ZKY3</accession>
<comment type="caution">
    <text evidence="1">The sequence shown here is derived from an EMBL/GenBank/DDBJ whole genome shotgun (WGS) entry which is preliminary data.</text>
</comment>
<protein>
    <submittedName>
        <fullName evidence="1">Uncharacterized protein</fullName>
    </submittedName>
</protein>
<keyword evidence="2" id="KW-1185">Reference proteome</keyword>
<evidence type="ECO:0000313" key="2">
    <source>
        <dbReference type="Proteomes" id="UP000593574"/>
    </source>
</evidence>
<reference evidence="1 2" key="1">
    <citation type="journal article" date="2019" name="Genome Biol. Evol.">
        <title>Insights into the evolution of the New World diploid cottons (Gossypium, subgenus Houzingenia) based on genome sequencing.</title>
        <authorList>
            <person name="Grover C.E."/>
            <person name="Arick M.A. 2nd"/>
            <person name="Thrash A."/>
            <person name="Conover J.L."/>
            <person name="Sanders W.S."/>
            <person name="Peterson D.G."/>
            <person name="Frelichowski J.E."/>
            <person name="Scheffler J.A."/>
            <person name="Scheffler B.E."/>
            <person name="Wendel J.F."/>
        </authorList>
    </citation>
    <scope>NUCLEOTIDE SEQUENCE [LARGE SCALE GENOMIC DNA]</scope>
    <source>
        <strain evidence="1">4</strain>
        <tissue evidence="1">Leaf</tissue>
    </source>
</reference>
<proteinExistence type="predicted"/>